<dbReference type="RefSeq" id="WP_185672832.1">
    <property type="nucleotide sequence ID" value="NZ_JACJVP010000059.1"/>
</dbReference>
<evidence type="ECO:0000313" key="1">
    <source>
        <dbReference type="EMBL" id="MBB6674970.1"/>
    </source>
</evidence>
<proteinExistence type="predicted"/>
<organism evidence="1 2">
    <name type="scientific">Cohnella nanjingensis</name>
    <dbReference type="NCBI Taxonomy" id="1387779"/>
    <lineage>
        <taxon>Bacteria</taxon>
        <taxon>Bacillati</taxon>
        <taxon>Bacillota</taxon>
        <taxon>Bacilli</taxon>
        <taxon>Bacillales</taxon>
        <taxon>Paenibacillaceae</taxon>
        <taxon>Cohnella</taxon>
    </lineage>
</organism>
<protein>
    <submittedName>
        <fullName evidence="1">DNA-binding response regulator</fullName>
    </submittedName>
</protein>
<dbReference type="Proteomes" id="UP000547209">
    <property type="component" value="Unassembled WGS sequence"/>
</dbReference>
<name>A0A7X0RZ30_9BACL</name>
<accession>A0A7X0RZ30</accession>
<keyword evidence="2" id="KW-1185">Reference proteome</keyword>
<comment type="caution">
    <text evidence="1">The sequence shown here is derived from an EMBL/GenBank/DDBJ whole genome shotgun (WGS) entry which is preliminary data.</text>
</comment>
<evidence type="ECO:0000313" key="2">
    <source>
        <dbReference type="Proteomes" id="UP000547209"/>
    </source>
</evidence>
<reference evidence="1 2" key="1">
    <citation type="submission" date="2020-08" db="EMBL/GenBank/DDBJ databases">
        <title>Cohnella phylogeny.</title>
        <authorList>
            <person name="Dunlap C."/>
        </authorList>
    </citation>
    <scope>NUCLEOTIDE SEQUENCE [LARGE SCALE GENOMIC DNA]</scope>
    <source>
        <strain evidence="1 2">DSM 28246</strain>
    </source>
</reference>
<sequence length="214" mass="25143">MNAYDLMMARAIKDSRGERKRRLQEEHGYLEKRFLENVWWPAVGNLDHLHPEYEIRDFKDGVRYGDYAYLPSPGLGLLLEADGYGPHGRDITRWQFGDGLERQNHIWIEGWKMLRFSRDYILEKPRQCQQTLLAGLAKWAGWLQRGEADLNMYERAILHLAGEYRNNMNFSFIHTTLGINDRTAAKNLRSLVEKKFLKPHISKSGRIMSYSLID</sequence>
<gene>
    <name evidence="1" type="ORF">H7C19_30255</name>
</gene>
<dbReference type="EMBL" id="JACJVP010000059">
    <property type="protein sequence ID" value="MBB6674970.1"/>
    <property type="molecule type" value="Genomic_DNA"/>
</dbReference>
<dbReference type="AlphaFoldDB" id="A0A7X0RZ30"/>
<dbReference type="GO" id="GO:0003677">
    <property type="term" value="F:DNA binding"/>
    <property type="evidence" value="ECO:0007669"/>
    <property type="project" value="UniProtKB-KW"/>
</dbReference>
<keyword evidence="1" id="KW-0238">DNA-binding</keyword>